<protein>
    <recommendedName>
        <fullName evidence="4">DUF5666 domain-containing protein</fullName>
    </recommendedName>
</protein>
<sequence>MKKLLSMSLVICMTMVMVALFSGNALAETVKMVGTVVSFTVSDDQKTVTAVVKDNKTEKDVIIVITDETTVTKFKEHVIKNGDEIRSTFEKSGDTNKAKVFKKTAGC</sequence>
<gene>
    <name evidence="2" type="ORF">GEAMG1_1158</name>
</gene>
<keyword evidence="1" id="KW-0732">Signal</keyword>
<dbReference type="EMBL" id="OW150024">
    <property type="protein sequence ID" value="CAH2030972.1"/>
    <property type="molecule type" value="Genomic_DNA"/>
</dbReference>
<feature type="chain" id="PRO_5046962662" description="DUF5666 domain-containing protein" evidence="1">
    <location>
        <begin position="28"/>
        <end position="107"/>
    </location>
</feature>
<name>A0ABM9D6W7_9BACT</name>
<dbReference type="Proteomes" id="UP001295463">
    <property type="component" value="Chromosome"/>
</dbReference>
<evidence type="ECO:0000313" key="2">
    <source>
        <dbReference type="EMBL" id="CAH2030972.1"/>
    </source>
</evidence>
<accession>A0ABM9D6W7</accession>
<keyword evidence="3" id="KW-1185">Reference proteome</keyword>
<evidence type="ECO:0000256" key="1">
    <source>
        <dbReference type="SAM" id="SignalP"/>
    </source>
</evidence>
<dbReference type="RefSeq" id="WP_305731838.1">
    <property type="nucleotide sequence ID" value="NZ_OW150024.1"/>
</dbReference>
<feature type="signal peptide" evidence="1">
    <location>
        <begin position="1"/>
        <end position="27"/>
    </location>
</feature>
<evidence type="ECO:0008006" key="4">
    <source>
        <dbReference type="Google" id="ProtNLM"/>
    </source>
</evidence>
<proteinExistence type="predicted"/>
<evidence type="ECO:0000313" key="3">
    <source>
        <dbReference type="Proteomes" id="UP001295463"/>
    </source>
</evidence>
<reference evidence="2 3" key="1">
    <citation type="submission" date="2022-03" db="EMBL/GenBank/DDBJ databases">
        <authorList>
            <person name="Koch H."/>
        </authorList>
    </citation>
    <scope>NUCLEOTIDE SEQUENCE [LARGE SCALE GENOMIC DNA]</scope>
    <source>
        <strain evidence="2 3">G1</strain>
    </source>
</reference>
<organism evidence="2 3">
    <name type="scientific">Trichlorobacter ammonificans</name>
    <dbReference type="NCBI Taxonomy" id="2916410"/>
    <lineage>
        <taxon>Bacteria</taxon>
        <taxon>Pseudomonadati</taxon>
        <taxon>Thermodesulfobacteriota</taxon>
        <taxon>Desulfuromonadia</taxon>
        <taxon>Geobacterales</taxon>
        <taxon>Geobacteraceae</taxon>
        <taxon>Trichlorobacter</taxon>
    </lineage>
</organism>